<organism evidence="2">
    <name type="scientific">Psilocybe cubensis</name>
    <name type="common">Psychedelic mushroom</name>
    <name type="synonym">Stropharia cubensis</name>
    <dbReference type="NCBI Taxonomy" id="181762"/>
    <lineage>
        <taxon>Eukaryota</taxon>
        <taxon>Fungi</taxon>
        <taxon>Dikarya</taxon>
        <taxon>Basidiomycota</taxon>
        <taxon>Agaricomycotina</taxon>
        <taxon>Agaricomycetes</taxon>
        <taxon>Agaricomycetidae</taxon>
        <taxon>Agaricales</taxon>
        <taxon>Agaricineae</taxon>
        <taxon>Strophariaceae</taxon>
        <taxon>Psilocybe</taxon>
    </lineage>
</organism>
<accession>A0A8H7XTK3</accession>
<dbReference type="OrthoDB" id="3210574at2759"/>
<dbReference type="EMBL" id="JAFIQS010000007">
    <property type="protein sequence ID" value="KAG5167605.1"/>
    <property type="molecule type" value="Genomic_DNA"/>
</dbReference>
<feature type="compositionally biased region" description="Basic and acidic residues" evidence="1">
    <location>
        <begin position="81"/>
        <end position="91"/>
    </location>
</feature>
<reference evidence="2" key="1">
    <citation type="submission" date="2021-02" db="EMBL/GenBank/DDBJ databases">
        <title>Psilocybe cubensis genome.</title>
        <authorList>
            <person name="Mckernan K.J."/>
            <person name="Crawford S."/>
            <person name="Trippe A."/>
            <person name="Kane L.T."/>
            <person name="Mclaughlin S."/>
        </authorList>
    </citation>
    <scope>NUCLEOTIDE SEQUENCE [LARGE SCALE GENOMIC DNA]</scope>
    <source>
        <strain evidence="2">MGC-MH-2018</strain>
    </source>
</reference>
<name>A0A8H7XTK3_PSICU</name>
<evidence type="ECO:0000313" key="2">
    <source>
        <dbReference type="EMBL" id="KAG5167605.1"/>
    </source>
</evidence>
<comment type="caution">
    <text evidence="2">The sequence shown here is derived from an EMBL/GenBank/DDBJ whole genome shotgun (WGS) entry which is preliminary data.</text>
</comment>
<sequence>MSNPISHQPIISHHVHSDNEPLPGARGAAPAVDYTPDTIEHARLPPSEVGNTQDFAPHPQPHQTAPQYQQDDTSKGLPELPTEHHEADRSASGKSKPTLGDKLVGKTQEIAGKVMRNEGLKEKGELKKQGDLN</sequence>
<evidence type="ECO:0000256" key="1">
    <source>
        <dbReference type="SAM" id="MobiDB-lite"/>
    </source>
</evidence>
<feature type="compositionally biased region" description="Low complexity" evidence="1">
    <location>
        <begin position="61"/>
        <end position="70"/>
    </location>
</feature>
<gene>
    <name evidence="2" type="ORF">JR316_007956</name>
</gene>
<dbReference type="AlphaFoldDB" id="A0A8H7XTK3"/>
<feature type="compositionally biased region" description="Basic and acidic residues" evidence="1">
    <location>
        <begin position="115"/>
        <end position="133"/>
    </location>
</feature>
<feature type="region of interest" description="Disordered" evidence="1">
    <location>
        <begin position="1"/>
        <end position="133"/>
    </location>
</feature>
<protein>
    <submittedName>
        <fullName evidence="2">Uncharacterized protein</fullName>
    </submittedName>
</protein>
<proteinExistence type="predicted"/>